<keyword evidence="1" id="KW-0472">Membrane</keyword>
<organism evidence="2 3">
    <name type="scientific">Streptomyces fuscus</name>
    <dbReference type="NCBI Taxonomy" id="3048495"/>
    <lineage>
        <taxon>Bacteria</taxon>
        <taxon>Bacillati</taxon>
        <taxon>Actinomycetota</taxon>
        <taxon>Actinomycetes</taxon>
        <taxon>Kitasatosporales</taxon>
        <taxon>Streptomycetaceae</taxon>
        <taxon>Streptomyces</taxon>
    </lineage>
</organism>
<dbReference type="InterPro" id="IPR049920">
    <property type="entry name" value="IK1_05631-like"/>
</dbReference>
<reference evidence="2 3" key="1">
    <citation type="submission" date="2023-05" db="EMBL/GenBank/DDBJ databases">
        <title>Streptomyces fuscus sp. nov., a brown-black pigment producing actinomyces isolated from dry sand of Sea duck farm.</title>
        <authorList>
            <person name="Xie J."/>
            <person name="Shen N."/>
        </authorList>
    </citation>
    <scope>NUCLEOTIDE SEQUENCE [LARGE SCALE GENOMIC DNA]</scope>
    <source>
        <strain evidence="2 3">GXMU-J15</strain>
    </source>
</reference>
<name>A0ABT7IS69_9ACTN</name>
<feature type="transmembrane region" description="Helical" evidence="1">
    <location>
        <begin position="56"/>
        <end position="76"/>
    </location>
</feature>
<gene>
    <name evidence="2" type="ORF">QNN03_03130</name>
</gene>
<dbReference type="EMBL" id="JASJUS010000002">
    <property type="protein sequence ID" value="MDL2075429.1"/>
    <property type="molecule type" value="Genomic_DNA"/>
</dbReference>
<keyword evidence="3" id="KW-1185">Reference proteome</keyword>
<evidence type="ECO:0000313" key="2">
    <source>
        <dbReference type="EMBL" id="MDL2075429.1"/>
    </source>
</evidence>
<evidence type="ECO:0000313" key="3">
    <source>
        <dbReference type="Proteomes" id="UP001241926"/>
    </source>
</evidence>
<feature type="transmembrane region" description="Helical" evidence="1">
    <location>
        <begin position="189"/>
        <end position="207"/>
    </location>
</feature>
<dbReference type="Pfam" id="PF18159">
    <property type="entry name" value="S_4TM"/>
    <property type="match status" value="1"/>
</dbReference>
<feature type="transmembrane region" description="Helical" evidence="1">
    <location>
        <begin position="31"/>
        <end position="50"/>
    </location>
</feature>
<feature type="transmembrane region" description="Helical" evidence="1">
    <location>
        <begin position="162"/>
        <end position="183"/>
    </location>
</feature>
<protein>
    <submittedName>
        <fullName evidence="2">S-4TM family putative pore-forming effector</fullName>
    </submittedName>
</protein>
<dbReference type="RefSeq" id="WP_141689478.1">
    <property type="nucleotide sequence ID" value="NZ_JASJUS010000002.1"/>
</dbReference>
<evidence type="ECO:0000256" key="1">
    <source>
        <dbReference type="SAM" id="Phobius"/>
    </source>
</evidence>
<keyword evidence="1" id="KW-0812">Transmembrane</keyword>
<proteinExistence type="predicted"/>
<comment type="caution">
    <text evidence="2">The sequence shown here is derived from an EMBL/GenBank/DDBJ whole genome shotgun (WGS) entry which is preliminary data.</text>
</comment>
<accession>A0ABT7IS69</accession>
<keyword evidence="1" id="KW-1133">Transmembrane helix</keyword>
<dbReference type="Proteomes" id="UP001241926">
    <property type="component" value="Unassembled WGS sequence"/>
</dbReference>
<sequence length="297" mass="34164">MGINERQKDDRGLLLHTAVIAAHRAAQRIEWLRYTPSLLIAVVGAVFACLQRTNTVLIIISFVWAVLSTLLLAPLVKQRSAEAARLQEHFDTYVFEMEWSERGDKVDPERIREFSTRFKEDINKLSDYYADVSDFPSPVAVLLCQRSNVTWDMRLRQRWKNAVTSSLIIWLCLGILYGLLANVSTLNLMLRWYVPSLAIISLAWEIIHSQRQTIADRSAVKARISSELEWAGRQLSAPQQKSLVKACRKIQDEIFAVRCKATRVPKFLYERYRDSDDNRMKAAIADIKQDLGVLERP</sequence>